<evidence type="ECO:0000256" key="1">
    <source>
        <dbReference type="SAM" id="MobiDB-lite"/>
    </source>
</evidence>
<reference evidence="2 3" key="1">
    <citation type="submission" date="2021-06" db="EMBL/GenBank/DDBJ databases">
        <title>Genome sequence of Babesia caballi.</title>
        <authorList>
            <person name="Yamagishi J."/>
            <person name="Kidaka T."/>
            <person name="Ochi A."/>
        </authorList>
    </citation>
    <scope>NUCLEOTIDE SEQUENCE [LARGE SCALE GENOMIC DNA]</scope>
    <source>
        <strain evidence="2">USDA-D6B2</strain>
    </source>
</reference>
<name>A0AAV4LRE2_BABCB</name>
<gene>
    <name evidence="2" type="ORF">BcabD6B2_16070</name>
</gene>
<dbReference type="RefSeq" id="XP_067714241.1">
    <property type="nucleotide sequence ID" value="XM_067858140.1"/>
</dbReference>
<keyword evidence="3" id="KW-1185">Reference proteome</keyword>
<feature type="region of interest" description="Disordered" evidence="1">
    <location>
        <begin position="63"/>
        <end position="109"/>
    </location>
</feature>
<protein>
    <submittedName>
        <fullName evidence="2">Uncharacterized protein</fullName>
    </submittedName>
</protein>
<dbReference type="EMBL" id="BPLF01000001">
    <property type="protein sequence ID" value="GIX62172.1"/>
    <property type="molecule type" value="Genomic_DNA"/>
</dbReference>
<dbReference type="Proteomes" id="UP001497744">
    <property type="component" value="Unassembled WGS sequence"/>
</dbReference>
<feature type="compositionally biased region" description="Low complexity" evidence="1">
    <location>
        <begin position="67"/>
        <end position="86"/>
    </location>
</feature>
<evidence type="ECO:0000313" key="2">
    <source>
        <dbReference type="EMBL" id="GIX62172.1"/>
    </source>
</evidence>
<dbReference type="AlphaFoldDB" id="A0AAV4LRE2"/>
<dbReference type="GeneID" id="94193653"/>
<evidence type="ECO:0000313" key="3">
    <source>
        <dbReference type="Proteomes" id="UP001497744"/>
    </source>
</evidence>
<accession>A0AAV4LRE2</accession>
<proteinExistence type="predicted"/>
<sequence>MTSQENLLLQQKLKEMQLAQAQPPRKQGFLDIIKEGALHGVGWAFAQRMVDSIFGPRTLNISDFTKSGTDVDSGSSSMMSDSSSESPFAEDNDQDQGWNWGSDLFSEDE</sequence>
<organism evidence="2 3">
    <name type="scientific">Babesia caballi</name>
    <dbReference type="NCBI Taxonomy" id="5871"/>
    <lineage>
        <taxon>Eukaryota</taxon>
        <taxon>Sar</taxon>
        <taxon>Alveolata</taxon>
        <taxon>Apicomplexa</taxon>
        <taxon>Aconoidasida</taxon>
        <taxon>Piroplasmida</taxon>
        <taxon>Babesiidae</taxon>
        <taxon>Babesia</taxon>
    </lineage>
</organism>
<comment type="caution">
    <text evidence="2">The sequence shown here is derived from an EMBL/GenBank/DDBJ whole genome shotgun (WGS) entry which is preliminary data.</text>
</comment>